<evidence type="ECO:0000313" key="12">
    <source>
        <dbReference type="Proteomes" id="UP000246740"/>
    </source>
</evidence>
<evidence type="ECO:0000256" key="5">
    <source>
        <dbReference type="ARBA" id="ARBA00022777"/>
    </source>
</evidence>
<dbReference type="EMBL" id="KZ819201">
    <property type="protein sequence ID" value="PWY97943.1"/>
    <property type="molecule type" value="Genomic_DNA"/>
</dbReference>
<dbReference type="OrthoDB" id="3264224at2759"/>
<organism evidence="11 12">
    <name type="scientific">Testicularia cyperi</name>
    <dbReference type="NCBI Taxonomy" id="1882483"/>
    <lineage>
        <taxon>Eukaryota</taxon>
        <taxon>Fungi</taxon>
        <taxon>Dikarya</taxon>
        <taxon>Basidiomycota</taxon>
        <taxon>Ustilaginomycotina</taxon>
        <taxon>Ustilaginomycetes</taxon>
        <taxon>Ustilaginales</taxon>
        <taxon>Anthracoideaceae</taxon>
        <taxon>Testicularia</taxon>
    </lineage>
</organism>
<reference evidence="11 12" key="1">
    <citation type="journal article" date="2018" name="Mol. Biol. Evol.">
        <title>Broad Genomic Sampling Reveals a Smut Pathogenic Ancestry of the Fungal Clade Ustilaginomycotina.</title>
        <authorList>
            <person name="Kijpornyongpan T."/>
            <person name="Mondo S.J."/>
            <person name="Barry K."/>
            <person name="Sandor L."/>
            <person name="Lee J."/>
            <person name="Lipzen A."/>
            <person name="Pangilinan J."/>
            <person name="LaButti K."/>
            <person name="Hainaut M."/>
            <person name="Henrissat B."/>
            <person name="Grigoriev I.V."/>
            <person name="Spatafora J.W."/>
            <person name="Aime M.C."/>
        </authorList>
    </citation>
    <scope>NUCLEOTIDE SEQUENCE [LARGE SCALE GENOMIC DNA]</scope>
    <source>
        <strain evidence="11 12">MCA 3645</strain>
    </source>
</reference>
<dbReference type="PANTHER" id="PTHR11947">
    <property type="entry name" value="PYRUVATE DEHYDROGENASE KINASE"/>
    <property type="match status" value="1"/>
</dbReference>
<evidence type="ECO:0000259" key="10">
    <source>
        <dbReference type="Pfam" id="PF10436"/>
    </source>
</evidence>
<protein>
    <recommendedName>
        <fullName evidence="8">Protein-serine/threonine kinase</fullName>
        <ecNumber evidence="8">2.7.11.-</ecNumber>
    </recommendedName>
</protein>
<feature type="domain" description="Branched-chain alpha-ketoacid dehydrogenase kinase/Pyruvate dehydrogenase kinase N-terminal" evidence="10">
    <location>
        <begin position="89"/>
        <end position="239"/>
    </location>
</feature>
<dbReference type="GO" id="GO:0010906">
    <property type="term" value="P:regulation of glucose metabolic process"/>
    <property type="evidence" value="ECO:0007669"/>
    <property type="project" value="TreeGrafter"/>
</dbReference>
<comment type="similarity">
    <text evidence="1 8">Belongs to the PDK/BCKDK protein kinase family.</text>
</comment>
<name>A0A317XI35_9BASI</name>
<evidence type="ECO:0000256" key="3">
    <source>
        <dbReference type="ARBA" id="ARBA00022679"/>
    </source>
</evidence>
<dbReference type="SUPFAM" id="SSF69012">
    <property type="entry name" value="alpha-ketoacid dehydrogenase kinase, N-terminal domain"/>
    <property type="match status" value="1"/>
</dbReference>
<dbReference type="Gene3D" id="1.20.140.20">
    <property type="entry name" value="Alpha-ketoacid/pyruvate dehydrogenase kinase, N-terminal domain"/>
    <property type="match status" value="1"/>
</dbReference>
<dbReference type="InterPro" id="IPR039028">
    <property type="entry name" value="BCKD/PDK"/>
</dbReference>
<dbReference type="InterPro" id="IPR036784">
    <property type="entry name" value="AK/P_DHK_N_sf"/>
</dbReference>
<evidence type="ECO:0000256" key="2">
    <source>
        <dbReference type="ARBA" id="ARBA00022553"/>
    </source>
</evidence>
<feature type="region of interest" description="Disordered" evidence="9">
    <location>
        <begin position="355"/>
        <end position="384"/>
    </location>
</feature>
<dbReference type="InterPro" id="IPR036890">
    <property type="entry name" value="HATPase_C_sf"/>
</dbReference>
<proteinExistence type="inferred from homology"/>
<comment type="subcellular location">
    <subcellularLocation>
        <location evidence="8">Mitochondrion matrix</location>
    </subcellularLocation>
</comment>
<sequence>MRPVSTAIAAVRIAGARRQTRYSSAIVSSHLYQRRSISSTSIAAHENRYYPPPEPFGGGDSFSHQTSPFSTFGASPDLLSHYLSLQPAPLTLRQLMAQGGKPGQPVTPDQLLLSAQHTQRELPIRLARRVGGFRALPFIVGSNPFISKIARLYASSFETIAKFGPINTQEDNVKFTAVIEDLVSAHAQNIPTLARGFQESRKYMDARQVSAFLDAAIHSRIAIRMIAEQHLALSATSADLGHVHLRTTNNIASLHHNQHHLDPDLPAEGTSTDGHHEYGSPTAVGIIETKLSPARMTRMCAAFVKDLCEGTLGSAPELILEGDLDVTYTGVPVHLEYVMTELLKNSYRATTENYFKRQQQQEQQPKKQSQHSGSRSSRSISGSSSAAAAAAATGSVSDSMPPVIVTIAQSANHVSLRIRDQGGGISPLNLPHVFSYAFTTAGSGSEIEEAEETGGGPYAMQAVGGTGGDALAEMGKMGLASGLGTLAGLGYGLPMARIYAEYWKNGSALDLVSLYGHGCDTFVRLPRHIELSNTVI</sequence>
<evidence type="ECO:0000256" key="9">
    <source>
        <dbReference type="SAM" id="MobiDB-lite"/>
    </source>
</evidence>
<keyword evidence="2" id="KW-0597">Phosphoprotein</keyword>
<dbReference type="InterPro" id="IPR018955">
    <property type="entry name" value="BCDHK/PDK_N"/>
</dbReference>
<keyword evidence="12" id="KW-1185">Reference proteome</keyword>
<dbReference type="InParanoid" id="A0A317XI35"/>
<evidence type="ECO:0000256" key="4">
    <source>
        <dbReference type="ARBA" id="ARBA00022741"/>
    </source>
</evidence>
<dbReference type="GO" id="GO:0005524">
    <property type="term" value="F:ATP binding"/>
    <property type="evidence" value="ECO:0007669"/>
    <property type="project" value="UniProtKB-UniRule"/>
</dbReference>
<accession>A0A317XI35</accession>
<dbReference type="Pfam" id="PF10436">
    <property type="entry name" value="BCDHK_Adom3"/>
    <property type="match status" value="1"/>
</dbReference>
<gene>
    <name evidence="11" type="ORF">BCV70DRAFT_202429</name>
</gene>
<keyword evidence="3 8" id="KW-0808">Transferase</keyword>
<dbReference type="Proteomes" id="UP000246740">
    <property type="component" value="Unassembled WGS sequence"/>
</dbReference>
<evidence type="ECO:0000313" key="11">
    <source>
        <dbReference type="EMBL" id="PWY97943.1"/>
    </source>
</evidence>
<dbReference type="GO" id="GO:0005759">
    <property type="term" value="C:mitochondrial matrix"/>
    <property type="evidence" value="ECO:0007669"/>
    <property type="project" value="UniProtKB-SubCell"/>
</dbReference>
<evidence type="ECO:0000256" key="7">
    <source>
        <dbReference type="ARBA" id="ARBA00023128"/>
    </source>
</evidence>
<dbReference type="EC" id="2.7.11.-" evidence="8"/>
<keyword evidence="6 8" id="KW-0067">ATP-binding</keyword>
<evidence type="ECO:0000256" key="6">
    <source>
        <dbReference type="ARBA" id="ARBA00022840"/>
    </source>
</evidence>
<dbReference type="SUPFAM" id="SSF55874">
    <property type="entry name" value="ATPase domain of HSP90 chaperone/DNA topoisomerase II/histidine kinase"/>
    <property type="match status" value="2"/>
</dbReference>
<dbReference type="Gene3D" id="3.30.565.10">
    <property type="entry name" value="Histidine kinase-like ATPase, C-terminal domain"/>
    <property type="match status" value="1"/>
</dbReference>
<keyword evidence="5 8" id="KW-0418">Kinase</keyword>
<keyword evidence="4 8" id="KW-0547">Nucleotide-binding</keyword>
<keyword evidence="7 8" id="KW-0496">Mitochondrion</keyword>
<evidence type="ECO:0000256" key="1">
    <source>
        <dbReference type="ARBA" id="ARBA00006155"/>
    </source>
</evidence>
<dbReference type="PANTHER" id="PTHR11947:SF20">
    <property type="entry name" value="[3-METHYL-2-OXOBUTANOATE DEHYDROGENASE [LIPOAMIDE]] KINASE, MITOCHONDRIAL"/>
    <property type="match status" value="1"/>
</dbReference>
<evidence type="ECO:0000256" key="8">
    <source>
        <dbReference type="RuleBase" id="RU366032"/>
    </source>
</evidence>
<feature type="compositionally biased region" description="Low complexity" evidence="9">
    <location>
        <begin position="356"/>
        <end position="384"/>
    </location>
</feature>
<dbReference type="AlphaFoldDB" id="A0A317XI35"/>
<dbReference type="GO" id="GO:0004740">
    <property type="term" value="F:pyruvate dehydrogenase (acetyl-transferring) kinase activity"/>
    <property type="evidence" value="ECO:0007669"/>
    <property type="project" value="TreeGrafter"/>
</dbReference>
<dbReference type="STRING" id="1882483.A0A317XI35"/>